<name>A0A5M8NX02_9BACT</name>
<evidence type="ECO:0000313" key="1">
    <source>
        <dbReference type="EMBL" id="KAA6300977.1"/>
    </source>
</evidence>
<dbReference type="Proteomes" id="UP000324575">
    <property type="component" value="Unassembled WGS sequence"/>
</dbReference>
<accession>A0A5M8NX02</accession>
<comment type="caution">
    <text evidence="1">The sequence shown here is derived from an EMBL/GenBank/DDBJ whole genome shotgun (WGS) entry which is preliminary data.</text>
</comment>
<organism evidence="1 2">
    <name type="scientific">Candidatus Ordinivivax streblomastigis</name>
    <dbReference type="NCBI Taxonomy" id="2540710"/>
    <lineage>
        <taxon>Bacteria</taxon>
        <taxon>Pseudomonadati</taxon>
        <taxon>Bacteroidota</taxon>
        <taxon>Bacteroidia</taxon>
        <taxon>Bacteroidales</taxon>
        <taxon>Candidatus Ordinivivax</taxon>
    </lineage>
</organism>
<evidence type="ECO:0000313" key="2">
    <source>
        <dbReference type="Proteomes" id="UP000324575"/>
    </source>
</evidence>
<dbReference type="EMBL" id="SNRX01000035">
    <property type="protein sequence ID" value="KAA6300977.1"/>
    <property type="molecule type" value="Genomic_DNA"/>
</dbReference>
<protein>
    <submittedName>
        <fullName evidence="1">Uncharacterized protein</fullName>
    </submittedName>
</protein>
<proteinExistence type="predicted"/>
<sequence>MNHQLKNLWHWILLPLAFYPCQNSPAQINYLDFSKGDALRLSNRYYPEFGVIEMSEQDFGTDHYKSVIDEANAQTPYNFLIPFLRFPHYEVVDTMVHGYVKRTAEYAAKQNVQLVPDLDVRNARRAFQVKHPDELQQMLRLKETVLLPAEATGIVIPSIDLNDHYSGGQITHHISLKGSLLRVYVYQKTAEGIDLQTLRDITEECEAVANADSVMVKVPSQKMLTNAQAYACVMVAFTHLYPDIFAPHLIAFQRGIIEQYRDVPLIGVCKDEWGFPPYYPRFFHQGMYDFWYSPHRAKAYSDSTGGRELLADCLLMAIGEQGREGERLMAVNRFMDMNRLRNTALEEDFYQTVKTVFGKDAVVSVHSTWWPYPDRCEYLKNGLDWWTTKRDWAQTDEVAPYAVRTALCKKWGSAIWYNMYYKADVATQAWSSVLGGGRIDYLSYQSLWNIDPELMKGECRIRLLNCISKSPLDCRIAVVFGHASATNWVGPYFEDTGMALVDSLWHTGYPTDLIPTTEITNGSLKTDADGTIRYGEQVYTAVVLYHPEYENRSVADFFTKAAHGKTRLLRVGDWTKDFYGKPLDGNHLLPASMTVANETQDAFAQVLQILTEQAIEKQSPATEVLDNTYFRLRDFTHVSYAPPTTGFCRMIDGTVILAAGSKQASGDLIQKEFQINQSTAFVDAVGIAAARLDENGDLEALAAGGLKSFKVNRFELNLNERADIALWKNENGKWQGVLQGWKGDIPEELLKFTADWSRLEIPVPPKLISAD</sequence>
<dbReference type="AlphaFoldDB" id="A0A5M8NX02"/>
<reference evidence="1 2" key="1">
    <citation type="submission" date="2019-03" db="EMBL/GenBank/DDBJ databases">
        <title>Single cell metagenomics reveals metabolic interactions within the superorganism composed of flagellate Streblomastix strix and complex community of Bacteroidetes bacteria on its surface.</title>
        <authorList>
            <person name="Treitli S.C."/>
            <person name="Kolisko M."/>
            <person name="Husnik F."/>
            <person name="Keeling P."/>
            <person name="Hampl V."/>
        </authorList>
    </citation>
    <scope>NUCLEOTIDE SEQUENCE [LARGE SCALE GENOMIC DNA]</scope>
    <source>
        <strain evidence="1">St1</strain>
    </source>
</reference>
<gene>
    <name evidence="1" type="ORF">EZS26_002869</name>
</gene>